<keyword evidence="2" id="KW-1185">Reference proteome</keyword>
<sequence>MGEVVSLDDYSSGARRGQAAAPGARMDVFFDRRELGLILDLYGQMVASGDWRDYAIGHDRDVCVFAVYQRSSEAPLYRIVKRPKLARRQGMFQVVGRDGRVLKRGHDLATVLRVFDTKRWKVVE</sequence>
<evidence type="ECO:0000313" key="1">
    <source>
        <dbReference type="EMBL" id="PJK29373.1"/>
    </source>
</evidence>
<dbReference type="Proteomes" id="UP000229498">
    <property type="component" value="Unassembled WGS sequence"/>
</dbReference>
<dbReference type="Pfam" id="PF10984">
    <property type="entry name" value="DUF2794"/>
    <property type="match status" value="1"/>
</dbReference>
<comment type="caution">
    <text evidence="1">The sequence shown here is derived from an EMBL/GenBank/DDBJ whole genome shotgun (WGS) entry which is preliminary data.</text>
</comment>
<name>A0A2M9G0Z0_9PROT</name>
<proteinExistence type="predicted"/>
<gene>
    <name evidence="1" type="ORF">CVT23_12290</name>
</gene>
<organism evidence="1 2">
    <name type="scientific">Minwuia thermotolerans</name>
    <dbReference type="NCBI Taxonomy" id="2056226"/>
    <lineage>
        <taxon>Bacteria</taxon>
        <taxon>Pseudomonadati</taxon>
        <taxon>Pseudomonadota</taxon>
        <taxon>Alphaproteobacteria</taxon>
        <taxon>Minwuiales</taxon>
        <taxon>Minwuiaceae</taxon>
        <taxon>Minwuia</taxon>
    </lineage>
</organism>
<reference evidence="1 2" key="1">
    <citation type="submission" date="2017-11" db="EMBL/GenBank/DDBJ databases">
        <title>Draft genome sequence of Rhizobiales bacterium SY3-13.</title>
        <authorList>
            <person name="Sun C."/>
        </authorList>
    </citation>
    <scope>NUCLEOTIDE SEQUENCE [LARGE SCALE GENOMIC DNA]</scope>
    <source>
        <strain evidence="1 2">SY3-13</strain>
    </source>
</reference>
<evidence type="ECO:0000313" key="2">
    <source>
        <dbReference type="Proteomes" id="UP000229498"/>
    </source>
</evidence>
<dbReference type="EMBL" id="PHIG01000033">
    <property type="protein sequence ID" value="PJK29373.1"/>
    <property type="molecule type" value="Genomic_DNA"/>
</dbReference>
<accession>A0A2M9G0Z0</accession>
<dbReference type="RefSeq" id="WP_109792084.1">
    <property type="nucleotide sequence ID" value="NZ_PHIG01000033.1"/>
</dbReference>
<dbReference type="AlphaFoldDB" id="A0A2M9G0Z0"/>
<protein>
    <submittedName>
        <fullName evidence="1">DUF2794 domain-containing protein</fullName>
    </submittedName>
</protein>
<dbReference type="OrthoDB" id="7159482at2"/>
<dbReference type="InterPro" id="IPR021252">
    <property type="entry name" value="DUF2794"/>
</dbReference>